<keyword evidence="2" id="KW-1185">Reference proteome</keyword>
<dbReference type="Proteomes" id="UP001060215">
    <property type="component" value="Chromosome 4"/>
</dbReference>
<protein>
    <submittedName>
        <fullName evidence="1">Histidine kinase 4</fullName>
    </submittedName>
</protein>
<keyword evidence="1" id="KW-0418">Kinase</keyword>
<evidence type="ECO:0000313" key="1">
    <source>
        <dbReference type="EMBL" id="KAI8012999.1"/>
    </source>
</evidence>
<keyword evidence="1" id="KW-0808">Transferase</keyword>
<comment type="caution">
    <text evidence="1">The sequence shown here is derived from an EMBL/GenBank/DDBJ whole genome shotgun (WGS) entry which is preliminary data.</text>
</comment>
<reference evidence="1 2" key="1">
    <citation type="journal article" date="2022" name="Plant J.">
        <title>Chromosome-level genome of Camellia lanceoleosa provides a valuable resource for understanding genome evolution and self-incompatibility.</title>
        <authorList>
            <person name="Gong W."/>
            <person name="Xiao S."/>
            <person name="Wang L."/>
            <person name="Liao Z."/>
            <person name="Chang Y."/>
            <person name="Mo W."/>
            <person name="Hu G."/>
            <person name="Li W."/>
            <person name="Zhao G."/>
            <person name="Zhu H."/>
            <person name="Hu X."/>
            <person name="Ji K."/>
            <person name="Xiang X."/>
            <person name="Song Q."/>
            <person name="Yuan D."/>
            <person name="Jin S."/>
            <person name="Zhang L."/>
        </authorList>
    </citation>
    <scope>NUCLEOTIDE SEQUENCE [LARGE SCALE GENOMIC DNA]</scope>
    <source>
        <strain evidence="1">SQ_2022a</strain>
    </source>
</reference>
<sequence>MDKPHILQRLDQSKAGDHRRRTPAIPQLGGLDCIHNASIIHKQNVTLLVCVEDTGIGIPLHAQEQVFTPFMQADSSTSRNYGGTGIGLSISKCLVELMGGQINFISHPQVGSTFSFTAAFRRCEKNTFGDPKKPVAGDVPNGFQGLKAIIVDEKPVRVAVTRYHLKRLGILVEVVKIAMIGIMAGGEGLHFSSAASEPISYVSVQRKKEMGAVVFTHTLSRCRQTCPNAAVALPLPEPPPTTSTMPLFCSSAVVRICRSLSCSPLDGAVVSVPSLLDLDPPLLCR</sequence>
<name>A0ACC0HJV2_9ERIC</name>
<organism evidence="1 2">
    <name type="scientific">Camellia lanceoleosa</name>
    <dbReference type="NCBI Taxonomy" id="1840588"/>
    <lineage>
        <taxon>Eukaryota</taxon>
        <taxon>Viridiplantae</taxon>
        <taxon>Streptophyta</taxon>
        <taxon>Embryophyta</taxon>
        <taxon>Tracheophyta</taxon>
        <taxon>Spermatophyta</taxon>
        <taxon>Magnoliopsida</taxon>
        <taxon>eudicotyledons</taxon>
        <taxon>Gunneridae</taxon>
        <taxon>Pentapetalae</taxon>
        <taxon>asterids</taxon>
        <taxon>Ericales</taxon>
        <taxon>Theaceae</taxon>
        <taxon>Camellia</taxon>
    </lineage>
</organism>
<proteinExistence type="predicted"/>
<evidence type="ECO:0000313" key="2">
    <source>
        <dbReference type="Proteomes" id="UP001060215"/>
    </source>
</evidence>
<accession>A0ACC0HJV2</accession>
<dbReference type="EMBL" id="CM045761">
    <property type="protein sequence ID" value="KAI8012999.1"/>
    <property type="molecule type" value="Genomic_DNA"/>
</dbReference>
<gene>
    <name evidence="1" type="ORF">LOK49_LG05G00523</name>
</gene>